<accession>A0ACD2U0Z1</accession>
<evidence type="ECO:0000313" key="2">
    <source>
        <dbReference type="Proteomes" id="UP001158048"/>
    </source>
</evidence>
<name>A0ACD2U0Z1_9PSED</name>
<dbReference type="Proteomes" id="UP001158048">
    <property type="component" value="Unassembled WGS sequence"/>
</dbReference>
<protein>
    <submittedName>
        <fullName evidence="1">Uncharacterized protein</fullName>
    </submittedName>
</protein>
<dbReference type="EMBL" id="FXUY01000001">
    <property type="protein sequence ID" value="SMQ23141.1"/>
    <property type="molecule type" value="Genomic_DNA"/>
</dbReference>
<organism evidence="1 2">
    <name type="scientific">Pseudomonas helmanticensis</name>
    <dbReference type="NCBI Taxonomy" id="1471381"/>
    <lineage>
        <taxon>Bacteria</taxon>
        <taxon>Pseudomonadati</taxon>
        <taxon>Pseudomonadota</taxon>
        <taxon>Gammaproteobacteria</taxon>
        <taxon>Pseudomonadales</taxon>
        <taxon>Pseudomonadaceae</taxon>
        <taxon>Pseudomonas</taxon>
    </lineage>
</organism>
<sequence>MKMIAVVAIYLAGGIALFPFIEFLRPVGVALDSLYSWFSMGSGVDTAQRLSLSFIYASLFHLFCSVCSSASASRWVSAIRIRDLCTRALWCLGSFSISLLTLGLVGLTTYKVPKTDFHHYFTYLVICMLSGVWAWSIKDFLLAVIRYAERKPL</sequence>
<keyword evidence="2" id="KW-1185">Reference proteome</keyword>
<comment type="caution">
    <text evidence="1">The sequence shown here is derived from an EMBL/GenBank/DDBJ whole genome shotgun (WGS) entry which is preliminary data.</text>
</comment>
<proteinExistence type="predicted"/>
<evidence type="ECO:0000313" key="1">
    <source>
        <dbReference type="EMBL" id="SMQ23141.1"/>
    </source>
</evidence>
<reference evidence="1" key="1">
    <citation type="submission" date="2017-05" db="EMBL/GenBank/DDBJ databases">
        <authorList>
            <person name="Varghese N."/>
            <person name="Submissions S."/>
        </authorList>
    </citation>
    <scope>NUCLEOTIDE SEQUENCE</scope>
    <source>
        <strain evidence="1">LMG 28168</strain>
    </source>
</reference>
<gene>
    <name evidence="1" type="ORF">SAMN04488483_0789</name>
</gene>